<dbReference type="GO" id="GO:0005829">
    <property type="term" value="C:cytosol"/>
    <property type="evidence" value="ECO:0007669"/>
    <property type="project" value="TreeGrafter"/>
</dbReference>
<comment type="similarity">
    <text evidence="2 8">Belongs to the bacterial ribosomal protein bS20 family.</text>
</comment>
<evidence type="ECO:0000256" key="6">
    <source>
        <dbReference type="ARBA" id="ARBA00023274"/>
    </source>
</evidence>
<dbReference type="Proteomes" id="UP000464374">
    <property type="component" value="Chromosome"/>
</dbReference>
<gene>
    <name evidence="8" type="primary">rpsT</name>
    <name evidence="10" type="ORF">GWP43_05755</name>
</gene>
<dbReference type="SUPFAM" id="SSF46992">
    <property type="entry name" value="Ribosomal protein S20"/>
    <property type="match status" value="1"/>
</dbReference>
<dbReference type="InterPro" id="IPR002583">
    <property type="entry name" value="Ribosomal_bS20"/>
</dbReference>
<dbReference type="Pfam" id="PF01649">
    <property type="entry name" value="Ribosomal_S20p"/>
    <property type="match status" value="1"/>
</dbReference>
<keyword evidence="6 8" id="KW-0687">Ribonucleoprotein</keyword>
<evidence type="ECO:0000256" key="2">
    <source>
        <dbReference type="ARBA" id="ARBA00007634"/>
    </source>
</evidence>
<name>A0A6P1Y197_9SPIR</name>
<evidence type="ECO:0000256" key="9">
    <source>
        <dbReference type="SAM" id="MobiDB-lite"/>
    </source>
</evidence>
<keyword evidence="3 8" id="KW-0699">rRNA-binding</keyword>
<dbReference type="HAMAP" id="MF_00500">
    <property type="entry name" value="Ribosomal_bS20"/>
    <property type="match status" value="1"/>
</dbReference>
<feature type="region of interest" description="Disordered" evidence="9">
    <location>
        <begin position="1"/>
        <end position="25"/>
    </location>
</feature>
<dbReference type="GO" id="GO:0006412">
    <property type="term" value="P:translation"/>
    <property type="evidence" value="ECO:0007669"/>
    <property type="project" value="UniProtKB-UniRule"/>
</dbReference>
<evidence type="ECO:0000256" key="5">
    <source>
        <dbReference type="ARBA" id="ARBA00022980"/>
    </source>
</evidence>
<dbReference type="InterPro" id="IPR036510">
    <property type="entry name" value="Ribosomal_bS20_sf"/>
</dbReference>
<keyword evidence="5 8" id="KW-0689">Ribosomal protein</keyword>
<dbReference type="RefSeq" id="WP_162663364.1">
    <property type="nucleotide sequence ID" value="NZ_CP048020.1"/>
</dbReference>
<sequence>MANNASAIKRHKQSEVRRIHNKSVKSAARTCAKKYTLAVIEKNAESAVTLLKELAHQLDSAARKGIITKNAAARKKSRMQKLYNVTFSQK</sequence>
<protein>
    <recommendedName>
        <fullName evidence="7 8">Small ribosomal subunit protein bS20</fullName>
    </recommendedName>
</protein>
<evidence type="ECO:0000313" key="10">
    <source>
        <dbReference type="EMBL" id="QHX43030.1"/>
    </source>
</evidence>
<accession>A0A6P1Y197</accession>
<dbReference type="AlphaFoldDB" id="A0A6P1Y197"/>
<comment type="function">
    <text evidence="1 8">Binds directly to 16S ribosomal RNA.</text>
</comment>
<dbReference type="GO" id="GO:0003735">
    <property type="term" value="F:structural constituent of ribosome"/>
    <property type="evidence" value="ECO:0007669"/>
    <property type="project" value="InterPro"/>
</dbReference>
<proteinExistence type="inferred from homology"/>
<evidence type="ECO:0000256" key="8">
    <source>
        <dbReference type="HAMAP-Rule" id="MF_00500"/>
    </source>
</evidence>
<dbReference type="KEGG" id="trz:GWP43_05755"/>
<dbReference type="Gene3D" id="1.20.58.110">
    <property type="entry name" value="Ribosomal protein S20"/>
    <property type="match status" value="1"/>
</dbReference>
<evidence type="ECO:0000313" key="11">
    <source>
        <dbReference type="Proteomes" id="UP000464374"/>
    </source>
</evidence>
<dbReference type="NCBIfam" id="TIGR00029">
    <property type="entry name" value="S20"/>
    <property type="match status" value="1"/>
</dbReference>
<organism evidence="10 11">
    <name type="scientific">Treponema vincentii</name>
    <dbReference type="NCBI Taxonomy" id="69710"/>
    <lineage>
        <taxon>Bacteria</taxon>
        <taxon>Pseudomonadati</taxon>
        <taxon>Spirochaetota</taxon>
        <taxon>Spirochaetia</taxon>
        <taxon>Spirochaetales</taxon>
        <taxon>Treponemataceae</taxon>
        <taxon>Treponema</taxon>
    </lineage>
</organism>
<dbReference type="EMBL" id="CP048020">
    <property type="protein sequence ID" value="QHX43030.1"/>
    <property type="molecule type" value="Genomic_DNA"/>
</dbReference>
<dbReference type="GO" id="GO:0015935">
    <property type="term" value="C:small ribosomal subunit"/>
    <property type="evidence" value="ECO:0007669"/>
    <property type="project" value="TreeGrafter"/>
</dbReference>
<keyword evidence="4 8" id="KW-0694">RNA-binding</keyword>
<reference evidence="10 11" key="1">
    <citation type="submission" date="2020-01" db="EMBL/GenBank/DDBJ databases">
        <title>Complete genome sequence of a human oral phylogroup 1 Treponema sp. strain ATCC 700766, originally isolated from periodontitis dental plaque.</title>
        <authorList>
            <person name="Chan Y."/>
            <person name="Huo Y.-B."/>
            <person name="Yu X.-L."/>
            <person name="Zeng H."/>
            <person name="Leung W.-K."/>
            <person name="Watt R.M."/>
        </authorList>
    </citation>
    <scope>NUCLEOTIDE SEQUENCE [LARGE SCALE GENOMIC DNA]</scope>
    <source>
        <strain evidence="10 11">OMZ 804</strain>
    </source>
</reference>
<dbReference type="PANTHER" id="PTHR33398:SF1">
    <property type="entry name" value="SMALL RIBOSOMAL SUBUNIT PROTEIN BS20C"/>
    <property type="match status" value="1"/>
</dbReference>
<dbReference type="GO" id="GO:0070181">
    <property type="term" value="F:small ribosomal subunit rRNA binding"/>
    <property type="evidence" value="ECO:0007669"/>
    <property type="project" value="TreeGrafter"/>
</dbReference>
<dbReference type="PANTHER" id="PTHR33398">
    <property type="entry name" value="30S RIBOSOMAL PROTEIN S20"/>
    <property type="match status" value="1"/>
</dbReference>
<evidence type="ECO:0000256" key="1">
    <source>
        <dbReference type="ARBA" id="ARBA00003134"/>
    </source>
</evidence>
<evidence type="ECO:0000256" key="3">
    <source>
        <dbReference type="ARBA" id="ARBA00022730"/>
    </source>
</evidence>
<evidence type="ECO:0000256" key="4">
    <source>
        <dbReference type="ARBA" id="ARBA00022884"/>
    </source>
</evidence>
<evidence type="ECO:0000256" key="7">
    <source>
        <dbReference type="ARBA" id="ARBA00035136"/>
    </source>
</evidence>